<evidence type="ECO:0000313" key="2">
    <source>
        <dbReference type="EMBL" id="KAF5830083.1"/>
    </source>
</evidence>
<accession>A0ABQ7G673</accession>
<organism evidence="2 3">
    <name type="scientific">Dunaliella salina</name>
    <name type="common">Green alga</name>
    <name type="synonym">Protococcus salinus</name>
    <dbReference type="NCBI Taxonomy" id="3046"/>
    <lineage>
        <taxon>Eukaryota</taxon>
        <taxon>Viridiplantae</taxon>
        <taxon>Chlorophyta</taxon>
        <taxon>core chlorophytes</taxon>
        <taxon>Chlorophyceae</taxon>
        <taxon>CS clade</taxon>
        <taxon>Chlamydomonadales</taxon>
        <taxon>Dunaliellaceae</taxon>
        <taxon>Dunaliella</taxon>
    </lineage>
</organism>
<evidence type="ECO:0000256" key="1">
    <source>
        <dbReference type="SAM" id="MobiDB-lite"/>
    </source>
</evidence>
<dbReference type="EMBL" id="MU070080">
    <property type="protein sequence ID" value="KAF5830083.1"/>
    <property type="molecule type" value="Genomic_DNA"/>
</dbReference>
<protein>
    <recommendedName>
        <fullName evidence="4">Encoded protein</fullName>
    </recommendedName>
</protein>
<evidence type="ECO:0008006" key="4">
    <source>
        <dbReference type="Google" id="ProtNLM"/>
    </source>
</evidence>
<feature type="region of interest" description="Disordered" evidence="1">
    <location>
        <begin position="191"/>
        <end position="222"/>
    </location>
</feature>
<sequence length="254" mass="27916">MPVKFGREIWVLGGVLGSYTTFHVPKIPVYGVYTGTYRYINATNIGICHPYCVRSCVEIGKVMSLLGWPRSCVVRLVLGWARSYVWAGKVMHCARSCVGMGKVMCFGAAKVMFDASCIVEGKVICWGRQGHVLYWAICLPSKGILHQLRNGARRIERCMSRFCNRHTQHEGAHLDCLLGLGQRSVTDSLTPMNMVGAADPKKRDGQRSRHGTEGSGTAMHGGDAAVEGAKHTRVRHCPCTTEAFQSLTEVLQAS</sequence>
<gene>
    <name evidence="2" type="ORF">DUNSADRAFT_15044</name>
</gene>
<evidence type="ECO:0000313" key="3">
    <source>
        <dbReference type="Proteomes" id="UP000815325"/>
    </source>
</evidence>
<comment type="caution">
    <text evidence="2">The sequence shown here is derived from an EMBL/GenBank/DDBJ whole genome shotgun (WGS) entry which is preliminary data.</text>
</comment>
<dbReference type="Proteomes" id="UP000815325">
    <property type="component" value="Unassembled WGS sequence"/>
</dbReference>
<proteinExistence type="predicted"/>
<name>A0ABQ7G673_DUNSA</name>
<reference evidence="2" key="1">
    <citation type="submission" date="2017-08" db="EMBL/GenBank/DDBJ databases">
        <authorList>
            <person name="Polle J.E."/>
            <person name="Barry K."/>
            <person name="Cushman J."/>
            <person name="Schmutz J."/>
            <person name="Tran D."/>
            <person name="Hathwaick L.T."/>
            <person name="Yim W.C."/>
            <person name="Jenkins J."/>
            <person name="Mckie-Krisberg Z.M."/>
            <person name="Prochnik S."/>
            <person name="Lindquist E."/>
            <person name="Dockter R.B."/>
            <person name="Adam C."/>
            <person name="Molina H."/>
            <person name="Bunkerborg J."/>
            <person name="Jin E."/>
            <person name="Buchheim M."/>
            <person name="Magnuson J."/>
        </authorList>
    </citation>
    <scope>NUCLEOTIDE SEQUENCE</scope>
    <source>
        <strain evidence="2">CCAP 19/18</strain>
    </source>
</reference>
<keyword evidence="3" id="KW-1185">Reference proteome</keyword>
<feature type="compositionally biased region" description="Basic and acidic residues" evidence="1">
    <location>
        <begin position="199"/>
        <end position="212"/>
    </location>
</feature>